<dbReference type="Pfam" id="PF13541">
    <property type="entry name" value="ChlI"/>
    <property type="match status" value="1"/>
</dbReference>
<name>A0ABT1JDN5_ACTCY</name>
<dbReference type="InterPro" id="IPR004482">
    <property type="entry name" value="Mg_chelat-rel"/>
</dbReference>
<dbReference type="Proteomes" id="UP000791080">
    <property type="component" value="Unassembled WGS sequence"/>
</dbReference>
<accession>A0ABT1JDN5</accession>
<dbReference type="InterPro" id="IPR003593">
    <property type="entry name" value="AAA+_ATPase"/>
</dbReference>
<dbReference type="InterPro" id="IPR025158">
    <property type="entry name" value="Mg_chelat-rel_C"/>
</dbReference>
<dbReference type="InterPro" id="IPR000523">
    <property type="entry name" value="Mg_chelatse_chII-like_cat_dom"/>
</dbReference>
<evidence type="ECO:0000259" key="2">
    <source>
        <dbReference type="SMART" id="SM00382"/>
    </source>
</evidence>
<dbReference type="InterPro" id="IPR014721">
    <property type="entry name" value="Ribsml_uS5_D2-typ_fold_subgr"/>
</dbReference>
<dbReference type="InterPro" id="IPR020568">
    <property type="entry name" value="Ribosomal_Su5_D2-typ_SF"/>
</dbReference>
<protein>
    <submittedName>
        <fullName evidence="3">Magnesium chelatase family protein</fullName>
    </submittedName>
</protein>
<dbReference type="Pfam" id="PF13335">
    <property type="entry name" value="Mg_chelatase_C"/>
    <property type="match status" value="1"/>
</dbReference>
<dbReference type="CDD" id="cd00009">
    <property type="entry name" value="AAA"/>
    <property type="match status" value="1"/>
</dbReference>
<feature type="domain" description="AAA+ ATPase" evidence="2">
    <location>
        <begin position="209"/>
        <end position="391"/>
    </location>
</feature>
<dbReference type="SUPFAM" id="SSF52540">
    <property type="entry name" value="P-loop containing nucleoside triphosphate hydrolases"/>
    <property type="match status" value="1"/>
</dbReference>
<evidence type="ECO:0000313" key="4">
    <source>
        <dbReference type="Proteomes" id="UP000791080"/>
    </source>
</evidence>
<dbReference type="InterPro" id="IPR045006">
    <property type="entry name" value="CHLI-like"/>
</dbReference>
<dbReference type="Pfam" id="PF01078">
    <property type="entry name" value="Mg_chelatase"/>
    <property type="match status" value="1"/>
</dbReference>
<dbReference type="SMART" id="SM00382">
    <property type="entry name" value="AAA"/>
    <property type="match status" value="1"/>
</dbReference>
<reference evidence="3 4" key="1">
    <citation type="submission" date="2022-06" db="EMBL/GenBank/DDBJ databases">
        <title>Genomic Encyclopedia of Type Strains, Phase I: the one thousand microbial genomes (KMG-I) project.</title>
        <authorList>
            <person name="Kyrpides N."/>
        </authorList>
    </citation>
    <scope>NUCLEOTIDE SEQUENCE [LARGE SCALE GENOMIC DNA]</scope>
    <source>
        <strain evidence="3 4">DSM 43889</strain>
    </source>
</reference>
<comment type="similarity">
    <text evidence="1">Belongs to the Mg-chelatase subunits D/I family. ComM subfamily.</text>
</comment>
<dbReference type="Gene3D" id="3.40.50.300">
    <property type="entry name" value="P-loop containing nucleotide triphosphate hydrolases"/>
    <property type="match status" value="1"/>
</dbReference>
<organism evidence="3 4">
    <name type="scientific">Actinoalloteichus caeruleus DSM 43889</name>
    <dbReference type="NCBI Taxonomy" id="1120930"/>
    <lineage>
        <taxon>Bacteria</taxon>
        <taxon>Bacillati</taxon>
        <taxon>Actinomycetota</taxon>
        <taxon>Actinomycetes</taxon>
        <taxon>Pseudonocardiales</taxon>
        <taxon>Pseudonocardiaceae</taxon>
        <taxon>Actinoalloteichus</taxon>
        <taxon>Actinoalloteichus cyanogriseus</taxon>
    </lineage>
</organism>
<proteinExistence type="inferred from homology"/>
<gene>
    <name evidence="3" type="ORF">G443_000798</name>
</gene>
<sequence length="504" mass="53026">MAMAKAWSVGLLGVDGVPVEIEADVGAGLPGVRLLGRLDAVVNESKDRVRAALRNVGESWPRQRVTLALSPAALQKTGAGYDLALACVVLAAAGAVPAERLAGTLLFGELALDGRLRAVRGVLPALLAGRAAGLRTAVVPVEALPEAALVEGVRALGAADLGAVVRWLREDEPLSSTAPTVPERPQAPELADVVGQPAARWALEIAAAGGHHLLLAGPPGTGKTMLARRLTGLLPELSRADALEVTTIHSLAGLLTPDAPLVTSPPFVAPHHATTVPGLVGGGSGVARPGAVSCAHRGVLFADEACEFGAHRLEALRTAVEEGEVRIARSHGIARYPARCQLVLATNLCPCAPPRDTDCVCSPTARRKYFGRLSGPLLDRVDLRVRTRPVLAMTPTEADVAPESTAVVRERVRRARQRAGERWAGHGWRTNAEVPGSALRGRFRPPSTVLAVLDRGLCSGSVTARGADRCLRVAWTLCDLAEEERPTAEHVTRALEFRDWRVPA</sequence>
<dbReference type="EMBL" id="AUBJ02000001">
    <property type="protein sequence ID" value="MCP2330528.1"/>
    <property type="molecule type" value="Genomic_DNA"/>
</dbReference>
<dbReference type="RefSeq" id="WP_026417991.1">
    <property type="nucleotide sequence ID" value="NZ_AUBJ02000001.1"/>
</dbReference>
<dbReference type="NCBIfam" id="TIGR00368">
    <property type="entry name" value="YifB family Mg chelatase-like AAA ATPase"/>
    <property type="match status" value="1"/>
</dbReference>
<comment type="caution">
    <text evidence="3">The sequence shown here is derived from an EMBL/GenBank/DDBJ whole genome shotgun (WGS) entry which is preliminary data.</text>
</comment>
<evidence type="ECO:0000313" key="3">
    <source>
        <dbReference type="EMBL" id="MCP2330528.1"/>
    </source>
</evidence>
<evidence type="ECO:0000256" key="1">
    <source>
        <dbReference type="ARBA" id="ARBA00006354"/>
    </source>
</evidence>
<dbReference type="InterPro" id="IPR027417">
    <property type="entry name" value="P-loop_NTPase"/>
</dbReference>
<keyword evidence="4" id="KW-1185">Reference proteome</keyword>
<dbReference type="SUPFAM" id="SSF54211">
    <property type="entry name" value="Ribosomal protein S5 domain 2-like"/>
    <property type="match status" value="1"/>
</dbReference>
<dbReference type="PANTHER" id="PTHR32039">
    <property type="entry name" value="MAGNESIUM-CHELATASE SUBUNIT CHLI"/>
    <property type="match status" value="1"/>
</dbReference>
<dbReference type="PANTHER" id="PTHR32039:SF7">
    <property type="entry name" value="COMPETENCE PROTEIN COMM"/>
    <property type="match status" value="1"/>
</dbReference>
<dbReference type="Gene3D" id="3.30.230.10">
    <property type="match status" value="1"/>
</dbReference>